<dbReference type="EMBL" id="JBJQND010000005">
    <property type="protein sequence ID" value="KAL3875705.1"/>
    <property type="molecule type" value="Genomic_DNA"/>
</dbReference>
<protein>
    <recommendedName>
        <fullName evidence="1">Protein kinase domain-containing protein</fullName>
    </recommendedName>
</protein>
<accession>A0ABD3WNY9</accession>
<dbReference type="InterPro" id="IPR000719">
    <property type="entry name" value="Prot_kinase_dom"/>
</dbReference>
<organism evidence="2 3">
    <name type="scientific">Sinanodonta woodiana</name>
    <name type="common">Chinese pond mussel</name>
    <name type="synonym">Anodonta woodiana</name>
    <dbReference type="NCBI Taxonomy" id="1069815"/>
    <lineage>
        <taxon>Eukaryota</taxon>
        <taxon>Metazoa</taxon>
        <taxon>Spiralia</taxon>
        <taxon>Lophotrochozoa</taxon>
        <taxon>Mollusca</taxon>
        <taxon>Bivalvia</taxon>
        <taxon>Autobranchia</taxon>
        <taxon>Heteroconchia</taxon>
        <taxon>Palaeoheterodonta</taxon>
        <taxon>Unionida</taxon>
        <taxon>Unionoidea</taxon>
        <taxon>Unionidae</taxon>
        <taxon>Unioninae</taxon>
        <taxon>Sinanodonta</taxon>
    </lineage>
</organism>
<dbReference type="Pfam" id="PF00069">
    <property type="entry name" value="Pkinase"/>
    <property type="match status" value="1"/>
</dbReference>
<dbReference type="PANTHER" id="PTHR24362:SF309">
    <property type="entry name" value="PROTEIN KINASE DOMAIN-CONTAINING PROTEIN"/>
    <property type="match status" value="1"/>
</dbReference>
<dbReference type="InterPro" id="IPR011009">
    <property type="entry name" value="Kinase-like_dom_sf"/>
</dbReference>
<dbReference type="Proteomes" id="UP001634394">
    <property type="component" value="Unassembled WGS sequence"/>
</dbReference>
<dbReference type="CDD" id="cd00180">
    <property type="entry name" value="PKc"/>
    <property type="match status" value="1"/>
</dbReference>
<dbReference type="PANTHER" id="PTHR24362">
    <property type="entry name" value="SERINE/THREONINE-PROTEIN KINASE NEK"/>
    <property type="match status" value="1"/>
</dbReference>
<gene>
    <name evidence="2" type="ORF">ACJMK2_033633</name>
</gene>
<comment type="caution">
    <text evidence="2">The sequence shown here is derived from an EMBL/GenBank/DDBJ whole genome shotgun (WGS) entry which is preliminary data.</text>
</comment>
<evidence type="ECO:0000259" key="1">
    <source>
        <dbReference type="PROSITE" id="PS50011"/>
    </source>
</evidence>
<reference evidence="2 3" key="1">
    <citation type="submission" date="2024-11" db="EMBL/GenBank/DDBJ databases">
        <title>Chromosome-level genome assembly of the freshwater bivalve Anodonta woodiana.</title>
        <authorList>
            <person name="Chen X."/>
        </authorList>
    </citation>
    <scope>NUCLEOTIDE SEQUENCE [LARGE SCALE GENOMIC DNA]</scope>
    <source>
        <strain evidence="2">MN2024</strain>
        <tissue evidence="2">Gills</tissue>
    </source>
</reference>
<keyword evidence="3" id="KW-1185">Reference proteome</keyword>
<evidence type="ECO:0000313" key="3">
    <source>
        <dbReference type="Proteomes" id="UP001634394"/>
    </source>
</evidence>
<name>A0ABD3WNY9_SINWO</name>
<dbReference type="PROSITE" id="PS50011">
    <property type="entry name" value="PROTEIN_KINASE_DOM"/>
    <property type="match status" value="1"/>
</dbReference>
<dbReference type="AlphaFoldDB" id="A0ABD3WNY9"/>
<evidence type="ECO:0000313" key="2">
    <source>
        <dbReference type="EMBL" id="KAL3875705.1"/>
    </source>
</evidence>
<sequence>MEICVESDEILFQEERYTTMRMIDYGSFGDVYEVQSQSDLKSYAMKTIVFRGHEEDDPYIMSEIWCLTHLRHKNLIQLKDINVWDKRVDIIMEYAEKENLEKLCREVGPLSLTCILDIYSQIIEGVAYCHFRGVAHRDLTPGNILLTRDNVVKIADFELAFRCCTDESTEEILCTDYLGNTSYLAPEVLSRIPFLSRSADIWSLGILLCFIVYRDIPYKGQEPQVLKAQMGETWRGFVKERTDRLENFKIAQTLLEKCLVIDPILRATVSELFEKAKHSN</sequence>
<feature type="domain" description="Protein kinase" evidence="1">
    <location>
        <begin position="17"/>
        <end position="280"/>
    </location>
</feature>
<dbReference type="SUPFAM" id="SSF56112">
    <property type="entry name" value="Protein kinase-like (PK-like)"/>
    <property type="match status" value="1"/>
</dbReference>
<dbReference type="Gene3D" id="1.10.510.10">
    <property type="entry name" value="Transferase(Phosphotransferase) domain 1"/>
    <property type="match status" value="1"/>
</dbReference>
<proteinExistence type="predicted"/>